<evidence type="ECO:0008006" key="3">
    <source>
        <dbReference type="Google" id="ProtNLM"/>
    </source>
</evidence>
<dbReference type="SUPFAM" id="SSF109604">
    <property type="entry name" value="HD-domain/PDEase-like"/>
    <property type="match status" value="1"/>
</dbReference>
<proteinExistence type="predicted"/>
<dbReference type="Gene3D" id="1.10.3210.10">
    <property type="entry name" value="Hypothetical protein af1432"/>
    <property type="match status" value="1"/>
</dbReference>
<reference evidence="2" key="1">
    <citation type="journal article" date="2019" name="Int. J. Syst. Evol. Microbiol.">
        <title>The Global Catalogue of Microorganisms (GCM) 10K type strain sequencing project: providing services to taxonomists for standard genome sequencing and annotation.</title>
        <authorList>
            <consortium name="The Broad Institute Genomics Platform"/>
            <consortium name="The Broad Institute Genome Sequencing Center for Infectious Disease"/>
            <person name="Wu L."/>
            <person name="Ma J."/>
        </authorList>
    </citation>
    <scope>NUCLEOTIDE SEQUENCE [LARGE SCALE GENOMIC DNA]</scope>
    <source>
        <strain evidence="2">CGMCC 1.12702</strain>
    </source>
</reference>
<evidence type="ECO:0000313" key="1">
    <source>
        <dbReference type="EMBL" id="MFD1951836.1"/>
    </source>
</evidence>
<organism evidence="1 2">
    <name type="scientific">Sphingomonas arantia</name>
    <dbReference type="NCBI Taxonomy" id="1460676"/>
    <lineage>
        <taxon>Bacteria</taxon>
        <taxon>Pseudomonadati</taxon>
        <taxon>Pseudomonadota</taxon>
        <taxon>Alphaproteobacteria</taxon>
        <taxon>Sphingomonadales</taxon>
        <taxon>Sphingomonadaceae</taxon>
        <taxon>Sphingomonas</taxon>
    </lineage>
</organism>
<gene>
    <name evidence="1" type="ORF">ACFSGX_13770</name>
</gene>
<evidence type="ECO:0000313" key="2">
    <source>
        <dbReference type="Proteomes" id="UP001597400"/>
    </source>
</evidence>
<accession>A0ABW4U3N3</accession>
<keyword evidence="2" id="KW-1185">Reference proteome</keyword>
<protein>
    <recommendedName>
        <fullName evidence="3">HD domain-containing protein</fullName>
    </recommendedName>
</protein>
<dbReference type="EMBL" id="JBHUGS010000003">
    <property type="protein sequence ID" value="MFD1951836.1"/>
    <property type="molecule type" value="Genomic_DNA"/>
</dbReference>
<comment type="caution">
    <text evidence="1">The sequence shown here is derived from an EMBL/GenBank/DDBJ whole genome shotgun (WGS) entry which is preliminary data.</text>
</comment>
<dbReference type="Proteomes" id="UP001597400">
    <property type="component" value="Unassembled WGS sequence"/>
</dbReference>
<name>A0ABW4U3N3_9SPHN</name>
<sequence>MSPATLPFFRELGDLKRIYSAAAPGSIAERLFRDGWAALFDGQPPATVMKQVVAAALVAARLGDLDLAALQALGTGEQAVVILNRSFDEVTGDMDPALRARLRGALSSGRPAAGDVPAFVDKLARQPRAGVTCPGQPRIMLQPAENHAEHCLTVAVYGVVASPWYGADPVAVFLAGMAHHLHNADMPDSGYSGEMLLGGMLDTVIVNAREAAFRELADVPELEADVRAALAPIGGDETPEARAFHVADVLDRVLEIEQHLRAAQLTMGVVLDDYGLVHDGPVKAFHDEILATTGLSGRA</sequence>